<proteinExistence type="predicted"/>
<dbReference type="Gene3D" id="1.20.1250.20">
    <property type="entry name" value="MFS general substrate transporter like domains"/>
    <property type="match status" value="2"/>
</dbReference>
<feature type="region of interest" description="Disordered" evidence="1">
    <location>
        <begin position="1"/>
        <end position="22"/>
    </location>
</feature>
<sequence length="431" mass="42753">MNTTASRPATPGAAPLLEGDPRHPLTLRNGSATFIIALASLMMANLAPFIMTALGHLGFDVIASGNILTWALLASAVVGLGTSRLAAGPARRRLAAIGLVLAVVAFGTAALIPNPTLATVGLILGGAGVGAAISTSGAALAALRNPNRVSATSGLVNRILITVILAVIPVIGITQGSVFGTLALISLAGLALALWLPDAPEHAAPVDVTTSLQIAEPRRITLAGIAVLIVFPLWGTSEDAIWTMAPVLGETVGIGEQSLGFALSIAAAGGILGMLAVTIFGARIGRAVPLAIALGLGGALKIWLGFADSPALLAGLIIAINTIYAFAFALFIATAAGLDARGRWSGPLLGAYLVGSSFAPLIGGALIAQLGVTGFALIMGVISFVVIVPTVLIARVSVGAERALARAATAPAPAASVGAASVDAAPPTPAP</sequence>
<protein>
    <submittedName>
        <fullName evidence="3">MFS transporter</fullName>
    </submittedName>
</protein>
<dbReference type="SUPFAM" id="SSF103473">
    <property type="entry name" value="MFS general substrate transporter"/>
    <property type="match status" value="1"/>
</dbReference>
<dbReference type="EMBL" id="QYAC01000007">
    <property type="protein sequence ID" value="MBL3680173.1"/>
    <property type="molecule type" value="Genomic_DNA"/>
</dbReference>
<feature type="transmembrane region" description="Helical" evidence="2">
    <location>
        <begin position="155"/>
        <end position="173"/>
    </location>
</feature>
<gene>
    <name evidence="3" type="ORF">D3230_12885</name>
</gene>
<dbReference type="InterPro" id="IPR036259">
    <property type="entry name" value="MFS_trans_sf"/>
</dbReference>
<keyword evidence="2" id="KW-1133">Transmembrane helix</keyword>
<feature type="transmembrane region" description="Helical" evidence="2">
    <location>
        <begin position="287"/>
        <end position="306"/>
    </location>
</feature>
<feature type="transmembrane region" description="Helical" evidence="2">
    <location>
        <begin position="94"/>
        <end position="112"/>
    </location>
</feature>
<feature type="transmembrane region" description="Helical" evidence="2">
    <location>
        <begin position="374"/>
        <end position="394"/>
    </location>
</feature>
<dbReference type="Pfam" id="PF07690">
    <property type="entry name" value="MFS_1"/>
    <property type="match status" value="1"/>
</dbReference>
<dbReference type="Proteomes" id="UP001645859">
    <property type="component" value="Unassembled WGS sequence"/>
</dbReference>
<feature type="transmembrane region" description="Helical" evidence="2">
    <location>
        <begin position="118"/>
        <end position="143"/>
    </location>
</feature>
<feature type="transmembrane region" description="Helical" evidence="2">
    <location>
        <begin position="348"/>
        <end position="368"/>
    </location>
</feature>
<name>A0ABS1SHZ9_9MICO</name>
<feature type="transmembrane region" description="Helical" evidence="2">
    <location>
        <begin position="312"/>
        <end position="336"/>
    </location>
</feature>
<dbReference type="RefSeq" id="WP_202345453.1">
    <property type="nucleotide sequence ID" value="NZ_BAAAPI010000012.1"/>
</dbReference>
<evidence type="ECO:0000313" key="3">
    <source>
        <dbReference type="EMBL" id="MBL3680173.1"/>
    </source>
</evidence>
<feature type="transmembrane region" description="Helical" evidence="2">
    <location>
        <begin position="67"/>
        <end position="87"/>
    </location>
</feature>
<feature type="transmembrane region" description="Helical" evidence="2">
    <location>
        <begin position="179"/>
        <end position="199"/>
    </location>
</feature>
<dbReference type="InterPro" id="IPR011701">
    <property type="entry name" value="MFS"/>
</dbReference>
<evidence type="ECO:0000256" key="1">
    <source>
        <dbReference type="SAM" id="MobiDB-lite"/>
    </source>
</evidence>
<accession>A0ABS1SHZ9</accession>
<organism evidence="3 4">
    <name type="scientific">Leucobacter chromiireducens subsp. solipictus</name>
    <dbReference type="NCBI Taxonomy" id="398235"/>
    <lineage>
        <taxon>Bacteria</taxon>
        <taxon>Bacillati</taxon>
        <taxon>Actinomycetota</taxon>
        <taxon>Actinomycetes</taxon>
        <taxon>Micrococcales</taxon>
        <taxon>Microbacteriaceae</taxon>
        <taxon>Leucobacter</taxon>
    </lineage>
</organism>
<evidence type="ECO:0000256" key="2">
    <source>
        <dbReference type="SAM" id="Phobius"/>
    </source>
</evidence>
<feature type="transmembrane region" description="Helical" evidence="2">
    <location>
        <begin position="257"/>
        <end position="280"/>
    </location>
</feature>
<reference evidence="3 4" key="1">
    <citation type="submission" date="2018-09" db="EMBL/GenBank/DDBJ databases">
        <title>Comparative genomics of Leucobacter spp.</title>
        <authorList>
            <person name="Reis A.C."/>
            <person name="Kolvenbach B.A."/>
            <person name="Corvini P.F.X."/>
            <person name="Nunes O.C."/>
        </authorList>
    </citation>
    <scope>NUCLEOTIDE SEQUENCE [LARGE SCALE GENOMIC DNA]</scope>
    <source>
        <strain evidence="3 4">TAN 31504</strain>
    </source>
</reference>
<evidence type="ECO:0000313" key="4">
    <source>
        <dbReference type="Proteomes" id="UP001645859"/>
    </source>
</evidence>
<keyword evidence="2" id="KW-0472">Membrane</keyword>
<comment type="caution">
    <text evidence="3">The sequence shown here is derived from an EMBL/GenBank/DDBJ whole genome shotgun (WGS) entry which is preliminary data.</text>
</comment>
<feature type="transmembrane region" description="Helical" evidence="2">
    <location>
        <begin position="32"/>
        <end position="55"/>
    </location>
</feature>
<feature type="transmembrane region" description="Helical" evidence="2">
    <location>
        <begin position="220"/>
        <end position="237"/>
    </location>
</feature>
<keyword evidence="4" id="KW-1185">Reference proteome</keyword>
<keyword evidence="2" id="KW-0812">Transmembrane</keyword>